<accession>A0A9X1MK47</accession>
<dbReference type="EMBL" id="JAJKFT010000001">
    <property type="protein sequence ID" value="MCC9626929.1"/>
    <property type="molecule type" value="Genomic_DNA"/>
</dbReference>
<protein>
    <submittedName>
        <fullName evidence="1">Uncharacterized protein</fullName>
    </submittedName>
</protein>
<name>A0A9X1MK47_9BACT</name>
<reference evidence="1" key="1">
    <citation type="submission" date="2021-11" db="EMBL/GenBank/DDBJ databases">
        <title>Genome sequence.</title>
        <authorList>
            <person name="Sun Q."/>
        </authorList>
    </citation>
    <scope>NUCLEOTIDE SEQUENCE</scope>
    <source>
        <strain evidence="1">JC732</strain>
    </source>
</reference>
<sequence>METQLRLIEAKLLRNTRNRRFRTIVVDPADRLAQIGQRGCQSDFAMTVQVMRPSTEQATEQSHDGSMEFWSQ</sequence>
<evidence type="ECO:0000313" key="1">
    <source>
        <dbReference type="EMBL" id="MCC9626929.1"/>
    </source>
</evidence>
<keyword evidence="2" id="KW-1185">Reference proteome</keyword>
<comment type="caution">
    <text evidence="1">The sequence shown here is derived from an EMBL/GenBank/DDBJ whole genome shotgun (WGS) entry which is preliminary data.</text>
</comment>
<evidence type="ECO:0000313" key="2">
    <source>
        <dbReference type="Proteomes" id="UP001139103"/>
    </source>
</evidence>
<dbReference type="RefSeq" id="WP_230214417.1">
    <property type="nucleotide sequence ID" value="NZ_JAJKFT010000001.1"/>
</dbReference>
<organism evidence="1 2">
    <name type="scientific">Blastopirellula sediminis</name>
    <dbReference type="NCBI Taxonomy" id="2894196"/>
    <lineage>
        <taxon>Bacteria</taxon>
        <taxon>Pseudomonadati</taxon>
        <taxon>Planctomycetota</taxon>
        <taxon>Planctomycetia</taxon>
        <taxon>Pirellulales</taxon>
        <taxon>Pirellulaceae</taxon>
        <taxon>Blastopirellula</taxon>
    </lineage>
</organism>
<dbReference type="Proteomes" id="UP001139103">
    <property type="component" value="Unassembled WGS sequence"/>
</dbReference>
<gene>
    <name evidence="1" type="ORF">LOC68_00780</name>
</gene>
<proteinExistence type="predicted"/>
<dbReference type="AlphaFoldDB" id="A0A9X1MK47"/>